<dbReference type="KEGG" id="fcy:FRACYDRAFT_195188"/>
<keyword evidence="1" id="KW-0472">Membrane</keyword>
<dbReference type="Proteomes" id="UP000095751">
    <property type="component" value="Unassembled WGS sequence"/>
</dbReference>
<dbReference type="SUPFAM" id="SSF51905">
    <property type="entry name" value="FAD/NAD(P)-binding domain"/>
    <property type="match status" value="1"/>
</dbReference>
<dbReference type="OrthoDB" id="547145at2759"/>
<dbReference type="GO" id="GO:0005737">
    <property type="term" value="C:cytoplasm"/>
    <property type="evidence" value="ECO:0007669"/>
    <property type="project" value="TreeGrafter"/>
</dbReference>
<proteinExistence type="predicted"/>
<keyword evidence="4" id="KW-1185">Reference proteome</keyword>
<dbReference type="InterPro" id="IPR006076">
    <property type="entry name" value="FAD-dep_OxRdtase"/>
</dbReference>
<reference evidence="3 4" key="1">
    <citation type="submission" date="2016-09" db="EMBL/GenBank/DDBJ databases">
        <title>Extensive genetic diversity and differential bi-allelic expression allows diatom success in the polar Southern Ocean.</title>
        <authorList>
            <consortium name="DOE Joint Genome Institute"/>
            <person name="Mock T."/>
            <person name="Otillar R.P."/>
            <person name="Strauss J."/>
            <person name="Dupont C."/>
            <person name="Frickenhaus S."/>
            <person name="Maumus F."/>
            <person name="Mcmullan M."/>
            <person name="Sanges R."/>
            <person name="Schmutz J."/>
            <person name="Toseland A."/>
            <person name="Valas R."/>
            <person name="Veluchamy A."/>
            <person name="Ward B.J."/>
            <person name="Allen A."/>
            <person name="Barry K."/>
            <person name="Falciatore A."/>
            <person name="Ferrante M."/>
            <person name="Fortunato A.E."/>
            <person name="Gloeckner G."/>
            <person name="Gruber A."/>
            <person name="Hipkin R."/>
            <person name="Janech M."/>
            <person name="Kroth P."/>
            <person name="Leese F."/>
            <person name="Lindquist E."/>
            <person name="Lyon B.R."/>
            <person name="Martin J."/>
            <person name="Mayer C."/>
            <person name="Parker M."/>
            <person name="Quesneville H."/>
            <person name="Raymond J."/>
            <person name="Uhlig C."/>
            <person name="Valentin K.U."/>
            <person name="Worden A.Z."/>
            <person name="Armbrust E.V."/>
            <person name="Bowler C."/>
            <person name="Green B."/>
            <person name="Moulton V."/>
            <person name="Van Oosterhout C."/>
            <person name="Grigoriev I."/>
        </authorList>
    </citation>
    <scope>NUCLEOTIDE SEQUENCE [LARGE SCALE GENOMIC DNA]</scope>
    <source>
        <strain evidence="3 4">CCMP1102</strain>
    </source>
</reference>
<dbReference type="EMBL" id="KV784375">
    <property type="protein sequence ID" value="OEU09495.1"/>
    <property type="molecule type" value="Genomic_DNA"/>
</dbReference>
<dbReference type="PANTHER" id="PTHR13847:SF261">
    <property type="entry name" value="FAD-DEPENDENT OXIDOREDUCTASE FAMILY PROTEIN"/>
    <property type="match status" value="1"/>
</dbReference>
<name>A0A1E7EUL4_9STRA</name>
<evidence type="ECO:0000313" key="4">
    <source>
        <dbReference type="Proteomes" id="UP000095751"/>
    </source>
</evidence>
<feature type="domain" description="FAD dependent oxidoreductase" evidence="2">
    <location>
        <begin position="21"/>
        <end position="372"/>
    </location>
</feature>
<dbReference type="Gene3D" id="3.50.50.60">
    <property type="entry name" value="FAD/NAD(P)-binding domain"/>
    <property type="match status" value="1"/>
</dbReference>
<evidence type="ECO:0000256" key="1">
    <source>
        <dbReference type="SAM" id="Phobius"/>
    </source>
</evidence>
<dbReference type="Gene3D" id="3.30.9.10">
    <property type="entry name" value="D-Amino Acid Oxidase, subunit A, domain 2"/>
    <property type="match status" value="1"/>
</dbReference>
<evidence type="ECO:0000259" key="2">
    <source>
        <dbReference type="Pfam" id="PF01266"/>
    </source>
</evidence>
<dbReference type="AlphaFoldDB" id="A0A1E7EUL4"/>
<sequence length="394" mass="43909">MYGTQQRRQNHHHIILNSHRVGIIGGGLAGLSTAYHLLEKNPSTDITIFDQYPTPGIGGASAVAGGLLHPLNPRGKLAWNGLEGLALANKLVNAACEFENDVVLRNKIYRIAMNEDQVTKFQTTANQLPEFATWLDQPSSNSSSSADDALKLSGDCKVLHMKSYMKGLWSSCQSIGTGTKEWITLPEQEEKEDIGTSNNNIEWEERLKDFDTVIFAAGSGLFQTSSLLEKEEFPIHLVGGQSIEMTMNDGDDDDDKILWNAIICGKYVSPMIEKNRVLIGSTHEFKEEPMTPNEVEDELKTRSYHFASGVWDNGTIDRITSATRVQSNRGPYGRLPIVGKLKDCRHHPNSWIFTGLSGRGLLYHGLFGHNLVNMILEENTTEGSEILNWWRPKL</sequence>
<protein>
    <submittedName>
        <fullName evidence="3">Nucleotide-binding domain-containing protein</fullName>
    </submittedName>
</protein>
<accession>A0A1E7EUL4</accession>
<gene>
    <name evidence="3" type="ORF">FRACYDRAFT_195188</name>
</gene>
<feature type="transmembrane region" description="Helical" evidence="1">
    <location>
        <begin position="21"/>
        <end position="38"/>
    </location>
</feature>
<dbReference type="Pfam" id="PF01266">
    <property type="entry name" value="DAO"/>
    <property type="match status" value="1"/>
</dbReference>
<dbReference type="InParanoid" id="A0A1E7EUL4"/>
<dbReference type="InterPro" id="IPR036188">
    <property type="entry name" value="FAD/NAD-bd_sf"/>
</dbReference>
<dbReference type="PANTHER" id="PTHR13847">
    <property type="entry name" value="SARCOSINE DEHYDROGENASE-RELATED"/>
    <property type="match status" value="1"/>
</dbReference>
<organism evidence="3 4">
    <name type="scientific">Fragilariopsis cylindrus CCMP1102</name>
    <dbReference type="NCBI Taxonomy" id="635003"/>
    <lineage>
        <taxon>Eukaryota</taxon>
        <taxon>Sar</taxon>
        <taxon>Stramenopiles</taxon>
        <taxon>Ochrophyta</taxon>
        <taxon>Bacillariophyta</taxon>
        <taxon>Bacillariophyceae</taxon>
        <taxon>Bacillariophycidae</taxon>
        <taxon>Bacillariales</taxon>
        <taxon>Bacillariaceae</taxon>
        <taxon>Fragilariopsis</taxon>
    </lineage>
</organism>
<keyword evidence="1" id="KW-0812">Transmembrane</keyword>
<keyword evidence="1" id="KW-1133">Transmembrane helix</keyword>
<evidence type="ECO:0000313" key="3">
    <source>
        <dbReference type="EMBL" id="OEU09495.1"/>
    </source>
</evidence>